<organism evidence="1 2">
    <name type="scientific">Homo sapiens</name>
    <name type="common">Human</name>
    <dbReference type="NCBI Taxonomy" id="9606"/>
    <lineage>
        <taxon>Eukaryota</taxon>
        <taxon>Metazoa</taxon>
        <taxon>Chordata</taxon>
        <taxon>Craniata</taxon>
        <taxon>Vertebrata</taxon>
        <taxon>Euteleostomi</taxon>
        <taxon>Mammalia</taxon>
        <taxon>Eutheria</taxon>
        <taxon>Euarchontoglires</taxon>
        <taxon>Primates</taxon>
        <taxon>Haplorrhini</taxon>
        <taxon>Catarrhini</taxon>
        <taxon>Hominidae</taxon>
        <taxon>Homo</taxon>
    </lineage>
</organism>
<evidence type="ECO:0000313" key="2">
    <source>
        <dbReference type="Proteomes" id="UP000005640"/>
    </source>
</evidence>
<dbReference type="EMBL" id="AC026100">
    <property type="status" value="NOT_ANNOTATED_CDS"/>
    <property type="molecule type" value="Genomic_DNA"/>
</dbReference>
<dbReference type="VEuPathDB" id="HostDB:ENSG00000170854"/>
<evidence type="ECO:0000313" key="1">
    <source>
        <dbReference type="Ensembl" id="ENSP00000421347.1"/>
    </source>
</evidence>
<dbReference type="Ensembl" id="ENST00000503097.1">
    <property type="protein sequence ID" value="ENSP00000421347.1"/>
    <property type="gene ID" value="ENSG00000170854.19"/>
</dbReference>
<dbReference type="Antibodypedia" id="2005">
    <property type="antibodies" value="384 antibodies from 38 providers"/>
</dbReference>
<keyword evidence="2" id="KW-1185">Reference proteome</keyword>
<accession>H0Y8K4</accession>
<proteinExistence type="predicted"/>
<reference evidence="1 2" key="3">
    <citation type="journal article" date="2006" name="Nature">
        <title>The DNA sequence, annotation and analysis of human chromosome 3.</title>
        <authorList>
            <person name="Muzny D.M."/>
            <person name="Scherer S.E."/>
            <person name="Kaul R."/>
            <person name="Wang J."/>
            <person name="Yu J."/>
            <person name="Sudbrak R."/>
            <person name="Buhay C.J."/>
            <person name="Chen R."/>
            <person name="Cree A."/>
            <person name="Ding Y."/>
            <person name="Dugan-Rocha S."/>
            <person name="Gill R."/>
            <person name="Gunaratne P."/>
            <person name="Harris R.A."/>
            <person name="Hawes A.C."/>
            <person name="Hernandez J."/>
            <person name="Hodgson A.V."/>
            <person name="Hume J."/>
            <person name="Jackson A."/>
            <person name="Khan Z.M."/>
            <person name="Kovar-Smith C."/>
            <person name="Lewis L.R."/>
            <person name="Lozado R.J."/>
            <person name="Metzker M.L."/>
            <person name="Milosavljevic A."/>
            <person name="Miner G.R."/>
            <person name="Morgan M.B."/>
            <person name="Nazareth L.V."/>
            <person name="Scott G."/>
            <person name="Sodergren E."/>
            <person name="Song X.Z."/>
            <person name="Steffen D."/>
            <person name="Wei S."/>
            <person name="Wheeler D.A."/>
            <person name="Wright M.W."/>
            <person name="Worley K.C."/>
            <person name="Yuan Y."/>
            <person name="Zhang Z."/>
            <person name="Adams C.Q."/>
            <person name="Ansari-Lari M.A."/>
            <person name="Ayele M."/>
            <person name="Brown M.J."/>
            <person name="Chen G."/>
            <person name="Chen Z."/>
            <person name="Clendenning J."/>
            <person name="Clerc-Blankenburg K.P."/>
            <person name="Chen R."/>
            <person name="Chen Z."/>
            <person name="Davis C."/>
            <person name="Delgado O."/>
            <person name="Dinh H.H."/>
            <person name="Dong W."/>
            <person name="Draper H."/>
            <person name="Ernst S."/>
            <person name="Fu G."/>
            <person name="Gonzalez-Garay M.L."/>
            <person name="Garcia D.K."/>
            <person name="Gillett W."/>
            <person name="Gu J."/>
            <person name="Hao B."/>
            <person name="Haugen E."/>
            <person name="Havlak P."/>
            <person name="He X."/>
            <person name="Hennig S."/>
            <person name="Hu S."/>
            <person name="Huang W."/>
            <person name="Jackson L.R."/>
            <person name="Jacob L.S."/>
            <person name="Kelly S.H."/>
            <person name="Kube M."/>
            <person name="Levy R."/>
            <person name="Li Z."/>
            <person name="Liu B."/>
            <person name="Liu J."/>
            <person name="Liu W."/>
            <person name="Lu J."/>
            <person name="Maheshwari M."/>
            <person name="Nguyen B.V."/>
            <person name="Okwuonu G.O."/>
            <person name="Palmeiri A."/>
            <person name="Pasternak S."/>
            <person name="Perez L.M."/>
            <person name="Phelps K.A."/>
            <person name="Plopper F.J."/>
            <person name="Qiang B."/>
            <person name="Raymond C."/>
            <person name="Rodriguez R."/>
            <person name="Saenphimmachak C."/>
            <person name="Santibanez J."/>
            <person name="Shen H."/>
            <person name="Shen Y."/>
            <person name="Subramanian S."/>
            <person name="Tabor P.E."/>
            <person name="Verduzco D."/>
            <person name="Waldron L."/>
            <person name="Wang J."/>
            <person name="Wang J."/>
            <person name="Wang Q."/>
            <person name="Williams G.A."/>
            <person name="Wong G.K."/>
            <person name="Yao Z."/>
            <person name="Zhang J."/>
            <person name="Zhang X."/>
            <person name="Zhao G."/>
            <person name="Zhou J."/>
            <person name="Zhou Y."/>
            <person name="Nelson D."/>
            <person name="Lehrach H."/>
            <person name="Reinhardt R."/>
            <person name="Naylor S.L."/>
            <person name="Yang H."/>
            <person name="Olson M."/>
            <person name="Weinstock G."/>
            <person name="Gibbs R.A."/>
        </authorList>
    </citation>
    <scope>NUCLEOTIDE SEQUENCE [LARGE SCALE GENOMIC DNA]</scope>
</reference>
<gene>
    <name evidence="1" type="primary">RIOX2</name>
</gene>
<dbReference type="UCSC" id="uc062luq.1">
    <property type="organism name" value="human"/>
</dbReference>
<dbReference type="EMBL" id="AC110491">
    <property type="status" value="NOT_ANNOTATED_CDS"/>
    <property type="molecule type" value="Genomic_DNA"/>
</dbReference>
<dbReference type="ExpressionAtlas" id="H0Y8K4">
    <property type="expression patterns" value="baseline and differential"/>
</dbReference>
<feature type="non-terminal residue" evidence="1">
    <location>
        <position position="1"/>
    </location>
</feature>
<dbReference type="OpenTargets" id="ENSG00000170854"/>
<reference evidence="1 2" key="2">
    <citation type="journal article" date="2004" name="Nature">
        <title>Finishing the euchromatic sequence of the human genome.</title>
        <authorList>
            <consortium name="International Human Genome Sequencing Consortium"/>
        </authorList>
    </citation>
    <scope>NUCLEOTIDE SEQUENCE [LARGE SCALE GENOMIC DNA]</scope>
</reference>
<dbReference type="HOGENOM" id="CLU_3416329_0_0_1"/>
<dbReference type="Proteomes" id="UP000005640">
    <property type="component" value="Chromosome 3"/>
</dbReference>
<name>H0Y8K4_HUMAN</name>
<dbReference type="Bgee" id="ENSG00000170854">
    <property type="expression patterns" value="Expressed in secondary oocyte and 209 other cell types or tissues"/>
</dbReference>
<reference evidence="1 2" key="1">
    <citation type="journal article" date="2001" name="Nature">
        <title>Initial sequencing and analysis of the human genome.</title>
        <authorList>
            <consortium name="International Human Genome Sequencing Consortium"/>
            <person name="Lander E.S."/>
            <person name="Linton L.M."/>
            <person name="Birren B."/>
            <person name="Nusbaum C."/>
            <person name="Zody M.C."/>
            <person name="Baldwin J."/>
            <person name="Devon K."/>
            <person name="Dewar K."/>
            <person name="Doyle M."/>
            <person name="FitzHugh W."/>
            <person name="Funke R."/>
            <person name="Gage D."/>
            <person name="Harris K."/>
            <person name="Heaford A."/>
            <person name="Howland J."/>
            <person name="Kann L."/>
            <person name="Lehoczky J."/>
            <person name="LeVine R."/>
            <person name="McEwan P."/>
            <person name="McKernan K."/>
            <person name="Meldrim J."/>
            <person name="Mesirov J.P."/>
            <person name="Miranda C."/>
            <person name="Morris W."/>
            <person name="Naylor J."/>
            <person name="Raymond C."/>
            <person name="Rosetti M."/>
            <person name="Santos R."/>
            <person name="Sheridan A."/>
            <person name="Sougnez C."/>
            <person name="Stange-Thomann N."/>
            <person name="Stojanovic N."/>
            <person name="Subramanian A."/>
            <person name="Wyman D."/>
            <person name="Rogers J."/>
            <person name="Sulston J."/>
            <person name="Ainscough R."/>
            <person name="Beck S."/>
            <person name="Bentley D."/>
            <person name="Burton J."/>
            <person name="Clee C."/>
            <person name="Carter N."/>
            <person name="Coulson A."/>
            <person name="Deadman R."/>
            <person name="Deloukas P."/>
            <person name="Dunham A."/>
            <person name="Dunham I."/>
            <person name="Durbin R."/>
            <person name="French L."/>
            <person name="Grafham D."/>
            <person name="Gregory S."/>
            <person name="Hubbard T."/>
            <person name="Humphray S."/>
            <person name="Hunt A."/>
            <person name="Jones M."/>
            <person name="Lloyd C."/>
            <person name="McMurray A."/>
            <person name="Matthews L."/>
            <person name="Mercer S."/>
            <person name="Milne S."/>
            <person name="Mullikin J.C."/>
            <person name="Mungall A."/>
            <person name="Plumb R."/>
            <person name="Ross M."/>
            <person name="Shownkeen R."/>
            <person name="Sims S."/>
            <person name="Waterston R.H."/>
            <person name="Wilson R.K."/>
            <person name="Hillier L.W."/>
            <person name="McPherson J.D."/>
            <person name="Marra M.A."/>
            <person name="Mardis E.R."/>
            <person name="Fulton L.A."/>
            <person name="Chinwalla A.T."/>
            <person name="Pepin K.H."/>
            <person name="Gish W.R."/>
            <person name="Chissoe S.L."/>
            <person name="Wendl M.C."/>
            <person name="Delehaunty K.D."/>
            <person name="Miner T.L."/>
            <person name="Delehaunty A."/>
            <person name="Kramer J.B."/>
            <person name="Cook L.L."/>
            <person name="Fulton R.S."/>
            <person name="Johnson D.L."/>
            <person name="Minx P.J."/>
            <person name="Clifton S.W."/>
            <person name="Hawkins T."/>
            <person name="Branscomb E."/>
            <person name="Predki P."/>
            <person name="Richardson P."/>
            <person name="Wenning S."/>
            <person name="Slezak T."/>
            <person name="Doggett N."/>
            <person name="Cheng J.F."/>
            <person name="Olsen A."/>
            <person name="Lucas S."/>
            <person name="Elkin C."/>
            <person name="Uberbacher E."/>
            <person name="Frazier M."/>
            <person name="Gibbs R.A."/>
            <person name="Muzny D.M."/>
            <person name="Scherer S.E."/>
            <person name="Bouck J.B."/>
            <person name="Sodergren E.J."/>
            <person name="Worley K.C."/>
            <person name="Rives C.M."/>
            <person name="Gorrell J.H."/>
            <person name="Metzker M.L."/>
            <person name="Naylor S.L."/>
            <person name="Kucherlapati R.S."/>
            <person name="Nelson D.L."/>
            <person name="Weinstock G.M."/>
            <person name="Sakaki Y."/>
            <person name="Fujiyama A."/>
            <person name="Hattori M."/>
            <person name="Yada T."/>
            <person name="Toyoda A."/>
            <person name="Itoh T."/>
            <person name="Kawagoe C."/>
            <person name="Watanabe H."/>
            <person name="Totoki Y."/>
            <person name="Taylor T."/>
            <person name="Weissenbach J."/>
            <person name="Heilig R."/>
            <person name="Saurin W."/>
            <person name="Artiguenave F."/>
            <person name="Brottier P."/>
            <person name="Bruls T."/>
            <person name="Pelletier E."/>
            <person name="Robert C."/>
            <person name="Wincker P."/>
            <person name="Smith D.R."/>
            <person name="Doucette-Stamm L."/>
            <person name="Rubenfield M."/>
            <person name="Weinstock K."/>
            <person name="Lee H.M."/>
            <person name="Dubois J."/>
            <person name="Rosenthal A."/>
            <person name="Platzer M."/>
            <person name="Nyakatura G."/>
            <person name="Taudien S."/>
            <person name="Rump A."/>
            <person name="Yang H."/>
            <person name="Yu J."/>
            <person name="Wang J."/>
            <person name="Huang G."/>
            <person name="Gu J."/>
            <person name="Hood L."/>
            <person name="Rowen L."/>
            <person name="Madan A."/>
            <person name="Qin S."/>
            <person name="Davis R.W."/>
            <person name="Federspiel N.A."/>
            <person name="Abola A.P."/>
            <person name="Proctor M.J."/>
            <person name="Myers R.M."/>
            <person name="Schmutz J."/>
            <person name="Dickson M."/>
            <person name="Grimwood J."/>
            <person name="Cox D.R."/>
            <person name="Olson M.V."/>
            <person name="Kaul R."/>
            <person name="Raymond C."/>
            <person name="Shimizu N."/>
            <person name="Kawasaki K."/>
            <person name="Minoshima S."/>
            <person name="Evans G.A."/>
            <person name="Athanasiou M."/>
            <person name="Schultz R."/>
            <person name="Roe B.A."/>
            <person name="Chen F."/>
            <person name="Pan H."/>
            <person name="Ramser J."/>
            <person name="Lehrach H."/>
            <person name="Reinhardt R."/>
            <person name="McCombie W.R."/>
            <person name="de la Bastide M."/>
            <person name="Dedhia N."/>
            <person name="Blocker H."/>
            <person name="Hornischer K."/>
            <person name="Nordsiek G."/>
            <person name="Agarwala R."/>
            <person name="Aravind L."/>
            <person name="Bailey J.A."/>
            <person name="Bateman A."/>
            <person name="Batzoglou S."/>
            <person name="Birney E."/>
            <person name="Bork P."/>
            <person name="Brown D.G."/>
            <person name="Burge C.B."/>
            <person name="Cerutti L."/>
            <person name="Chen H.C."/>
            <person name="Church D."/>
            <person name="Clamp M."/>
            <person name="Copley R.R."/>
            <person name="Doerks T."/>
            <person name="Eddy S.R."/>
            <person name="Eichler E.E."/>
            <person name="Furey T.S."/>
            <person name="Galagan J."/>
            <person name="Gilbert J.G."/>
            <person name="Harmon C."/>
            <person name="Hayashizaki Y."/>
            <person name="Haussler D."/>
            <person name="Hermjakob H."/>
            <person name="Hokamp K."/>
            <person name="Jang W."/>
            <person name="Johnson L.S."/>
            <person name="Jones T.A."/>
            <person name="Kasif S."/>
            <person name="Kaspryzk A."/>
            <person name="Kennedy S."/>
            <person name="Kent W.J."/>
            <person name="Kitts P."/>
            <person name="Koonin E.V."/>
            <person name="Korf I."/>
            <person name="Kulp D."/>
            <person name="Lancet D."/>
            <person name="Lowe T.M."/>
            <person name="McLysaght A."/>
            <person name="Mikkelsen T."/>
            <person name="Moran J.V."/>
            <person name="Mulder N."/>
            <person name="Pollara V.J."/>
            <person name="Ponting C.P."/>
            <person name="Schuler G."/>
            <person name="Schultz J."/>
            <person name="Slater G."/>
            <person name="Smit A.F."/>
            <person name="Stupka E."/>
            <person name="Szustakowski J."/>
            <person name="Thierry-Mieg D."/>
            <person name="Thierry-Mieg J."/>
            <person name="Wagner L."/>
            <person name="Wallis J."/>
            <person name="Wheeler R."/>
            <person name="Williams A."/>
            <person name="Wolf Y.I."/>
            <person name="Wolfe K.H."/>
            <person name="Yang S.P."/>
            <person name="Yeh R.F."/>
            <person name="Collins F."/>
            <person name="Guyer M.S."/>
            <person name="Peterson J."/>
            <person name="Felsenfeld A."/>
            <person name="Wetterstrand K.A."/>
            <person name="Patrinos A."/>
            <person name="Morgan M.J."/>
            <person name="de Jong P."/>
            <person name="Catanese J.J."/>
            <person name="Osoegawa K."/>
            <person name="Shizuya H."/>
            <person name="Choi S."/>
            <person name="Chen Y.J."/>
        </authorList>
    </citation>
    <scope>NUCLEOTIDE SEQUENCE [LARGE SCALE GENOMIC DNA]</scope>
</reference>
<protein>
    <submittedName>
        <fullName evidence="1">Ribosomal oxygenase 2</fullName>
    </submittedName>
</protein>
<dbReference type="HGNC" id="HGNC:19441">
    <property type="gene designation" value="RIOX2"/>
</dbReference>
<reference evidence="1" key="5">
    <citation type="submission" date="2025-09" db="UniProtKB">
        <authorList>
            <consortium name="Ensembl"/>
        </authorList>
    </citation>
    <scope>IDENTIFICATION</scope>
</reference>
<dbReference type="AlphaFoldDB" id="H0Y8K4"/>
<dbReference type="Ensembl" id="ENST00000503097.1">
    <property type="protein sequence ID" value="ENSP00000421347.1"/>
    <property type="gene ID" value="ENSG00000170854.18"/>
</dbReference>
<dbReference type="OrthoDB" id="425950at2759"/>
<dbReference type="GeneTree" id="ENSGT00390000000083"/>
<reference evidence="1" key="4">
    <citation type="submission" date="2025-08" db="UniProtKB">
        <authorList>
            <consortium name="Ensembl"/>
        </authorList>
    </citation>
    <scope>IDENTIFICATION</scope>
</reference>
<sequence length="27" mass="3226">TTLSSQYCRIKINLMKLKKRWCTSIIP</sequence>